<reference evidence="2 3" key="1">
    <citation type="journal article" date="2013" name="Genome Announc.">
        <title>Draft Genome Sequence of Rhodococcus ruber Strain BKS 20-38.</title>
        <authorList>
            <person name="Bala M."/>
            <person name="Kumar S."/>
            <person name="Raghava G.P."/>
            <person name="Mayilraj S."/>
        </authorList>
    </citation>
    <scope>NUCLEOTIDE SEQUENCE [LARGE SCALE GENOMIC DNA]</scope>
    <source>
        <strain evidence="2 3">BKS 20-38</strain>
    </source>
</reference>
<organism evidence="2 3">
    <name type="scientific">Rhodococcus ruber BKS 20-38</name>
    <dbReference type="NCBI Taxonomy" id="1278076"/>
    <lineage>
        <taxon>Bacteria</taxon>
        <taxon>Bacillati</taxon>
        <taxon>Actinomycetota</taxon>
        <taxon>Actinomycetes</taxon>
        <taxon>Mycobacteriales</taxon>
        <taxon>Nocardiaceae</taxon>
        <taxon>Rhodococcus</taxon>
    </lineage>
</organism>
<evidence type="ECO:0000256" key="1">
    <source>
        <dbReference type="SAM" id="MobiDB-lite"/>
    </source>
</evidence>
<evidence type="ECO:0000313" key="3">
    <source>
        <dbReference type="Proteomes" id="UP000011731"/>
    </source>
</evidence>
<keyword evidence="3" id="KW-1185">Reference proteome</keyword>
<protein>
    <submittedName>
        <fullName evidence="2">Uncharacterized protein</fullName>
    </submittedName>
</protein>
<dbReference type="PROSITE" id="PS51257">
    <property type="entry name" value="PROKAR_LIPOPROTEIN"/>
    <property type="match status" value="1"/>
</dbReference>
<comment type="caution">
    <text evidence="2">The sequence shown here is derived from an EMBL/GenBank/DDBJ whole genome shotgun (WGS) entry which is preliminary data.</text>
</comment>
<feature type="region of interest" description="Disordered" evidence="1">
    <location>
        <begin position="55"/>
        <end position="77"/>
    </location>
</feature>
<name>M2XZL0_9NOCA</name>
<dbReference type="AlphaFoldDB" id="M2XZL0"/>
<evidence type="ECO:0000313" key="2">
    <source>
        <dbReference type="EMBL" id="EME54680.1"/>
    </source>
</evidence>
<dbReference type="EMBL" id="AOEX01000089">
    <property type="protein sequence ID" value="EME54680.1"/>
    <property type="molecule type" value="Genomic_DNA"/>
</dbReference>
<proteinExistence type="predicted"/>
<accession>M2XZL0</accession>
<gene>
    <name evidence="2" type="ORF">G352_23396</name>
</gene>
<dbReference type="Proteomes" id="UP000011731">
    <property type="component" value="Unassembled WGS sequence"/>
</dbReference>
<sequence length="93" mass="10128">MRCSGVADRPGEIRAVGSAQTLSGLGCLLQPRCQPLMVREDRPQAHLRELAQQTRFPEGEVGAVGHHDDRGPLPLQQVGQGESFRWFGGGDHD</sequence>